<feature type="chain" id="PRO_5035924437" evidence="1">
    <location>
        <begin position="23"/>
        <end position="215"/>
    </location>
</feature>
<comment type="caution">
    <text evidence="2">The sequence shown here is derived from an EMBL/GenBank/DDBJ whole genome shotgun (WGS) entry which is preliminary data.</text>
</comment>
<keyword evidence="1" id="KW-0732">Signal</keyword>
<reference evidence="2" key="1">
    <citation type="submission" date="2019-07" db="EMBL/GenBank/DDBJ databases">
        <title>Annotation for the trematode Paragonimus miyazaki's.</title>
        <authorList>
            <person name="Choi Y.-J."/>
        </authorList>
    </citation>
    <scope>NUCLEOTIDE SEQUENCE</scope>
    <source>
        <strain evidence="2">Japan</strain>
    </source>
</reference>
<dbReference type="AlphaFoldDB" id="A0A8S9Z6B1"/>
<gene>
    <name evidence="2" type="ORF">EG68_01786</name>
</gene>
<evidence type="ECO:0000313" key="2">
    <source>
        <dbReference type="EMBL" id="KAF7260681.1"/>
    </source>
</evidence>
<organism evidence="2 3">
    <name type="scientific">Paragonimus skrjabini miyazakii</name>
    <dbReference type="NCBI Taxonomy" id="59628"/>
    <lineage>
        <taxon>Eukaryota</taxon>
        <taxon>Metazoa</taxon>
        <taxon>Spiralia</taxon>
        <taxon>Lophotrochozoa</taxon>
        <taxon>Platyhelminthes</taxon>
        <taxon>Trematoda</taxon>
        <taxon>Digenea</taxon>
        <taxon>Plagiorchiida</taxon>
        <taxon>Troglotremata</taxon>
        <taxon>Troglotrematidae</taxon>
        <taxon>Paragonimus</taxon>
    </lineage>
</organism>
<feature type="signal peptide" evidence="1">
    <location>
        <begin position="1"/>
        <end position="22"/>
    </location>
</feature>
<sequence>MDLLSKMTTLVHLLLLPLGCYAVIPEAAVAAHFQHDGLPTFVKEPPSIVFYMSEYSLHIHHIAEFTAEAVVFPENATVTVAAAYADNPEQHIHLPIIRRSIDKPVQTPHNLRASATYDNNNNTNLGHPYAQLAIRSPSQNSGIRMEADGMTPRDSDRTRLWIATIYNMLSNMVAYMLVSNELGTVRSRPIRPMRMGNCSYILHRTTLLLNVSIFQ</sequence>
<evidence type="ECO:0000256" key="1">
    <source>
        <dbReference type="SAM" id="SignalP"/>
    </source>
</evidence>
<keyword evidence="3" id="KW-1185">Reference proteome</keyword>
<evidence type="ECO:0000313" key="3">
    <source>
        <dbReference type="Proteomes" id="UP000822476"/>
    </source>
</evidence>
<accession>A0A8S9Z6B1</accession>
<protein>
    <submittedName>
        <fullName evidence="2">Uncharacterized protein</fullName>
    </submittedName>
</protein>
<dbReference type="Proteomes" id="UP000822476">
    <property type="component" value="Unassembled WGS sequence"/>
</dbReference>
<proteinExistence type="predicted"/>
<name>A0A8S9Z6B1_9TREM</name>
<dbReference type="EMBL" id="JTDE01000647">
    <property type="protein sequence ID" value="KAF7260681.1"/>
    <property type="molecule type" value="Genomic_DNA"/>
</dbReference>